<organism evidence="8 9">
    <name type="scientific">Bos indicus x Bos taurus</name>
    <name type="common">Hybrid cattle</name>
    <dbReference type="NCBI Taxonomy" id="30522"/>
    <lineage>
        <taxon>Eukaryota</taxon>
        <taxon>Metazoa</taxon>
        <taxon>Chordata</taxon>
        <taxon>Craniata</taxon>
        <taxon>Vertebrata</taxon>
        <taxon>Euteleostomi</taxon>
        <taxon>Mammalia</taxon>
        <taxon>Eutheria</taxon>
        <taxon>Laurasiatheria</taxon>
        <taxon>Artiodactyla</taxon>
        <taxon>Ruminantia</taxon>
        <taxon>Pecora</taxon>
        <taxon>Bovidae</taxon>
        <taxon>Bovinae</taxon>
        <taxon>Bos</taxon>
    </lineage>
</organism>
<evidence type="ECO:0000256" key="6">
    <source>
        <dbReference type="SAM" id="MobiDB-lite"/>
    </source>
</evidence>
<dbReference type="SUPFAM" id="SSF53720">
    <property type="entry name" value="ALDH-like"/>
    <property type="match status" value="1"/>
</dbReference>
<dbReference type="InterPro" id="IPR015590">
    <property type="entry name" value="Aldehyde_DH_dom"/>
</dbReference>
<feature type="compositionally biased region" description="Basic and acidic residues" evidence="6">
    <location>
        <begin position="32"/>
        <end position="43"/>
    </location>
</feature>
<proteinExistence type="inferred from homology"/>
<dbReference type="GO" id="GO:0004028">
    <property type="term" value="F:3-chloroallyl aldehyde dehydrogenase activity"/>
    <property type="evidence" value="ECO:0007669"/>
    <property type="project" value="TreeGrafter"/>
</dbReference>
<dbReference type="PANTHER" id="PTHR43570:SF2">
    <property type="entry name" value="ALDEHYDE DEHYDROGENASE FAMILY 3 MEMBER B1"/>
    <property type="match status" value="1"/>
</dbReference>
<feature type="region of interest" description="Disordered" evidence="6">
    <location>
        <begin position="1"/>
        <end position="43"/>
    </location>
</feature>
<comment type="similarity">
    <text evidence="1 5">Belongs to the aldehyde dehydrogenase family.</text>
</comment>
<reference evidence="8 9" key="1">
    <citation type="submission" date="2018-11" db="EMBL/GenBank/DDBJ databases">
        <title>Haplotype-resolved cattle genomes.</title>
        <authorList>
            <person name="Low W.Y."/>
            <person name="Tearle R."/>
            <person name="Bickhart D.M."/>
            <person name="Rosen B.D."/>
            <person name="Koren S."/>
            <person name="Rhie A."/>
            <person name="Hiendleder S."/>
            <person name="Phillippy A.M."/>
            <person name="Smith T.P.L."/>
            <person name="Williams J.L."/>
        </authorList>
    </citation>
    <scope>NUCLEOTIDE SEQUENCE [LARGE SCALE GENOMIC DNA]</scope>
</reference>
<dbReference type="Pfam" id="PF00171">
    <property type="entry name" value="Aldedh"/>
    <property type="match status" value="1"/>
</dbReference>
<dbReference type="Ensembl" id="ENSBIXT00000008584.1">
    <property type="protein sequence ID" value="ENSBIXP00000028991.1"/>
    <property type="gene ID" value="ENSBIXG00000000592.1"/>
</dbReference>
<dbReference type="InterPro" id="IPR012394">
    <property type="entry name" value="Aldehyde_DH_NAD(P)"/>
</dbReference>
<dbReference type="PROSITE" id="PS00687">
    <property type="entry name" value="ALDEHYDE_DEHYDR_GLU"/>
    <property type="match status" value="1"/>
</dbReference>
<evidence type="ECO:0000256" key="1">
    <source>
        <dbReference type="ARBA" id="ARBA00009986"/>
    </source>
</evidence>
<evidence type="ECO:0000256" key="3">
    <source>
        <dbReference type="ARBA" id="ARBA00038982"/>
    </source>
</evidence>
<evidence type="ECO:0000313" key="8">
    <source>
        <dbReference type="Ensembl" id="ENSBIXP00000028991.1"/>
    </source>
</evidence>
<feature type="compositionally biased region" description="Pro residues" evidence="6">
    <location>
        <begin position="147"/>
        <end position="158"/>
    </location>
</feature>
<reference evidence="8" key="3">
    <citation type="submission" date="2025-09" db="UniProtKB">
        <authorList>
            <consortium name="Ensembl"/>
        </authorList>
    </citation>
    <scope>IDENTIFICATION</scope>
</reference>
<dbReference type="Gene3D" id="3.40.309.10">
    <property type="entry name" value="Aldehyde Dehydrogenase, Chain A, domain 2"/>
    <property type="match status" value="1"/>
</dbReference>
<feature type="compositionally biased region" description="Basic residues" evidence="6">
    <location>
        <begin position="13"/>
        <end position="31"/>
    </location>
</feature>
<dbReference type="AlphaFoldDB" id="A0A4W2DWV1"/>
<evidence type="ECO:0000313" key="9">
    <source>
        <dbReference type="Proteomes" id="UP000314981"/>
    </source>
</evidence>
<reference evidence="8" key="2">
    <citation type="submission" date="2025-08" db="UniProtKB">
        <authorList>
            <consortium name="Ensembl"/>
        </authorList>
    </citation>
    <scope>IDENTIFICATION</scope>
</reference>
<keyword evidence="2 5" id="KW-0560">Oxidoreductase</keyword>
<dbReference type="GO" id="GO:0004029">
    <property type="term" value="F:aldehyde dehydrogenase (NAD+) activity"/>
    <property type="evidence" value="ECO:0007669"/>
    <property type="project" value="TreeGrafter"/>
</dbReference>
<feature type="active site" evidence="4">
    <location>
        <position position="416"/>
    </location>
</feature>
<dbReference type="GO" id="GO:0005737">
    <property type="term" value="C:cytoplasm"/>
    <property type="evidence" value="ECO:0007669"/>
    <property type="project" value="TreeGrafter"/>
</dbReference>
<dbReference type="InterPro" id="IPR029510">
    <property type="entry name" value="Ald_DH_CS_GLU"/>
</dbReference>
<dbReference type="InterPro" id="IPR016161">
    <property type="entry name" value="Ald_DH/histidinol_DH"/>
</dbReference>
<dbReference type="STRING" id="30522.A0A4W2DWV1"/>
<evidence type="ECO:0000256" key="2">
    <source>
        <dbReference type="ARBA" id="ARBA00023002"/>
    </source>
</evidence>
<dbReference type="PANTHER" id="PTHR43570">
    <property type="entry name" value="ALDEHYDE DEHYDROGENASE"/>
    <property type="match status" value="1"/>
</dbReference>
<evidence type="ECO:0000256" key="4">
    <source>
        <dbReference type="PROSITE-ProRule" id="PRU10007"/>
    </source>
</evidence>
<sequence>MLLDPEGRWLTSAHRRKERHRQTQRNTHRHGQRDTQTERHSDRETWRHRRWYGFGALVGVLRALSCSKSRYFPSEALLGSFFPPPCPISLPSQPCQGSLGCQIKARWAQGSRLSAAPSHGCPAHPIAPCSRTTSPGHREQSHAPGPCGTPQPQFPPLPLQSSVVSEAKNPSRPREGVRGPTWVRVGALEGWWRWGHPNRRCPPPSRMDPFADTLQRLREAFVSGRTRPAKFRAAQLKGLSLFLQENKQLLQEALAQDLYKTAFHSEVSELILCQNQVDFALRNLHTWMKDEPGAKNLMTQLDSVFIRKEPFGLVLILSPWNYPLNLSLGPLVGALAAGNCVVLKPSEISKSTMKVLAKVLPRYLDQSCFAVVLGGPEETGRLLEHKFDYIFFTGSPRVGKIVMAAAAKHLTPVTLELGGKNPCYVDDNCDPQTVANRVAFFRCFNTGQTCVAPDYVLCSPEMQAKLVPALQSAITRFYGNDPQRSPDLGRIISQKHFQRLRGLLSCGRVVIGGQSDESDLYIGEPRPPCHCAAPPPPPQGRHLHTGGHSWALSLGSEAPTTPPLQPSLVPRLCDTGVSCCWGLSPRPHDSTLWPKFSKLSSVQSLSRDQLFATPWTAACQASLSITNSRSLLKLMSIESVTLSNHFILCHPLLPSIFPNIRVFSNESVLRIRWP</sequence>
<dbReference type="InterPro" id="IPR016162">
    <property type="entry name" value="Ald_DH_N"/>
</dbReference>
<dbReference type="FunFam" id="3.40.605.10:FF:000004">
    <property type="entry name" value="Aldehyde dehydrogenase"/>
    <property type="match status" value="1"/>
</dbReference>
<name>A0A4W2DWV1_BOBOX</name>
<dbReference type="GO" id="GO:0006081">
    <property type="term" value="P:aldehyde metabolic process"/>
    <property type="evidence" value="ECO:0007669"/>
    <property type="project" value="InterPro"/>
</dbReference>
<keyword evidence="9" id="KW-1185">Reference proteome</keyword>
<dbReference type="EC" id="1.2.1.5" evidence="3"/>
<gene>
    <name evidence="8" type="primary">LOC113886355</name>
</gene>
<evidence type="ECO:0000256" key="5">
    <source>
        <dbReference type="RuleBase" id="RU003345"/>
    </source>
</evidence>
<evidence type="ECO:0000259" key="7">
    <source>
        <dbReference type="Pfam" id="PF00171"/>
    </source>
</evidence>
<dbReference type="InterPro" id="IPR016163">
    <property type="entry name" value="Ald_DH_C"/>
</dbReference>
<feature type="domain" description="Aldehyde dehydrogenase" evidence="7">
    <location>
        <begin position="217"/>
        <end position="506"/>
    </location>
</feature>
<dbReference type="Proteomes" id="UP000314981">
    <property type="component" value="Chromosome 29"/>
</dbReference>
<protein>
    <recommendedName>
        <fullName evidence="3">aldehyde dehydrogenase [NAD(P)(+)]</fullName>
        <ecNumber evidence="3">1.2.1.5</ecNumber>
    </recommendedName>
</protein>
<accession>A0A4W2DWV1</accession>
<feature type="region of interest" description="Disordered" evidence="6">
    <location>
        <begin position="126"/>
        <end position="178"/>
    </location>
</feature>
<dbReference type="Gene3D" id="3.40.605.10">
    <property type="entry name" value="Aldehyde Dehydrogenase, Chain A, domain 1"/>
    <property type="match status" value="1"/>
</dbReference>